<evidence type="ECO:0000256" key="3">
    <source>
        <dbReference type="ARBA" id="ARBA00022692"/>
    </source>
</evidence>
<keyword evidence="9" id="KW-1185">Reference proteome</keyword>
<dbReference type="PRINTS" id="PR00885">
    <property type="entry name" value="BCTERIALGSPH"/>
</dbReference>
<evidence type="ECO:0000313" key="8">
    <source>
        <dbReference type="EMBL" id="QTX12585.1"/>
    </source>
</evidence>
<dbReference type="InterPro" id="IPR002416">
    <property type="entry name" value="T2SS_protein-GspH"/>
</dbReference>
<dbReference type="RefSeq" id="WP_207251854.1">
    <property type="nucleotide sequence ID" value="NZ_JAFMPM010000008.1"/>
</dbReference>
<evidence type="ECO:0000313" key="7">
    <source>
        <dbReference type="EMBL" id="MBO0614098.1"/>
    </source>
</evidence>
<comment type="subcellular location">
    <subcellularLocation>
        <location evidence="1">Membrane</location>
        <topology evidence="1">Single-pass membrane protein</topology>
    </subcellularLocation>
</comment>
<evidence type="ECO:0000256" key="2">
    <source>
        <dbReference type="ARBA" id="ARBA00022481"/>
    </source>
</evidence>
<evidence type="ECO:0000313" key="9">
    <source>
        <dbReference type="Proteomes" id="UP000664466"/>
    </source>
</evidence>
<dbReference type="EMBL" id="CP072748">
    <property type="protein sequence ID" value="QTX12585.1"/>
    <property type="molecule type" value="Genomic_DNA"/>
</dbReference>
<dbReference type="EMBL" id="JAFMPM010000008">
    <property type="protein sequence ID" value="MBO0614098.1"/>
    <property type="molecule type" value="Genomic_DNA"/>
</dbReference>
<reference evidence="8" key="2">
    <citation type="submission" date="2021-04" db="EMBL/GenBank/DDBJ databases">
        <title>Complete Genome and methylome analysis of Thiothrix fructosivorans ATCC 49748.</title>
        <authorList>
            <person name="Fomenkov A."/>
            <person name="Sun L."/>
            <person name="Vincze T."/>
            <person name="Grabovich M.Y."/>
            <person name="Roberts R.J."/>
        </authorList>
    </citation>
    <scope>NUCLEOTIDE SEQUENCE</scope>
    <source>
        <strain evidence="8">ATCC 49748</strain>
    </source>
</reference>
<keyword evidence="3 6" id="KW-0812">Transmembrane</keyword>
<dbReference type="InterPro" id="IPR012902">
    <property type="entry name" value="N_methyl_site"/>
</dbReference>
<evidence type="ECO:0000256" key="1">
    <source>
        <dbReference type="ARBA" id="ARBA00004167"/>
    </source>
</evidence>
<organism evidence="8">
    <name type="scientific">Thiothrix fructosivorans</name>
    <dbReference type="NCBI Taxonomy" id="111770"/>
    <lineage>
        <taxon>Bacteria</taxon>
        <taxon>Pseudomonadati</taxon>
        <taxon>Pseudomonadota</taxon>
        <taxon>Gammaproteobacteria</taxon>
        <taxon>Thiotrichales</taxon>
        <taxon>Thiotrichaceae</taxon>
        <taxon>Thiothrix</taxon>
    </lineage>
</organism>
<dbReference type="SUPFAM" id="SSF54523">
    <property type="entry name" value="Pili subunits"/>
    <property type="match status" value="1"/>
</dbReference>
<evidence type="ECO:0000256" key="6">
    <source>
        <dbReference type="SAM" id="Phobius"/>
    </source>
</evidence>
<dbReference type="Pfam" id="PF07963">
    <property type="entry name" value="N_methyl"/>
    <property type="match status" value="1"/>
</dbReference>
<reference evidence="7 9" key="1">
    <citation type="submission" date="2021-03" db="EMBL/GenBank/DDBJ databases">
        <title>Draft genome and methylome analysis of Thiotrix fructosivoruns ATCC 49748.</title>
        <authorList>
            <person name="Fomenkov A."/>
            <person name="Grabovich M.Y."/>
            <person name="Roberts R.J."/>
        </authorList>
    </citation>
    <scope>NUCLEOTIDE SEQUENCE [LARGE SCALE GENOMIC DNA]</scope>
    <source>
        <strain evidence="7 9">ATCC 49748</strain>
    </source>
</reference>
<dbReference type="GO" id="GO:0015628">
    <property type="term" value="P:protein secretion by the type II secretion system"/>
    <property type="evidence" value="ECO:0007669"/>
    <property type="project" value="InterPro"/>
</dbReference>
<gene>
    <name evidence="8" type="ORF">J1836_009780</name>
    <name evidence="7" type="ORF">J1836_14400</name>
</gene>
<dbReference type="GO" id="GO:0015627">
    <property type="term" value="C:type II protein secretion system complex"/>
    <property type="evidence" value="ECO:0007669"/>
    <property type="project" value="InterPro"/>
</dbReference>
<evidence type="ECO:0000256" key="5">
    <source>
        <dbReference type="ARBA" id="ARBA00023136"/>
    </source>
</evidence>
<accession>A0A8B0SN58</accession>
<dbReference type="Gene3D" id="3.55.40.10">
    <property type="entry name" value="minor pseudopilin epsh domain"/>
    <property type="match status" value="1"/>
</dbReference>
<keyword evidence="5 6" id="KW-0472">Membrane</keyword>
<dbReference type="Proteomes" id="UP000664466">
    <property type="component" value="Unassembled WGS sequence"/>
</dbReference>
<protein>
    <submittedName>
        <fullName evidence="8">Prepilin-type N-terminal cleavage/methylation domain-containing protein</fullName>
    </submittedName>
</protein>
<proteinExistence type="predicted"/>
<dbReference type="NCBIfam" id="TIGR02532">
    <property type="entry name" value="IV_pilin_GFxxxE"/>
    <property type="match status" value="1"/>
</dbReference>
<dbReference type="GO" id="GO:0016020">
    <property type="term" value="C:membrane"/>
    <property type="evidence" value="ECO:0007669"/>
    <property type="project" value="UniProtKB-SubCell"/>
</dbReference>
<keyword evidence="2" id="KW-0488">Methylation</keyword>
<dbReference type="InterPro" id="IPR045584">
    <property type="entry name" value="Pilin-like"/>
</dbReference>
<sequence length="176" mass="19815">MMSVAGSWSNKVRVQRGFSLLEMMIVIMVIGILYSLAGSMLNLSLSDPLNDEVERLRERVRLVQDESLVRSQALALGFGESGYTFFVQNDQLQWEAIEKDALLKAYAWVGQFKPVLYLQGQGVSLPKNADARPQVFILPTGEMMPFEWHLQDKDGRDGMVRFDNVGRVVDVASEAE</sequence>
<keyword evidence="4 6" id="KW-1133">Transmembrane helix</keyword>
<dbReference type="AlphaFoldDB" id="A0A8B0SN58"/>
<evidence type="ECO:0000256" key="4">
    <source>
        <dbReference type="ARBA" id="ARBA00022989"/>
    </source>
</evidence>
<name>A0A8B0SN58_9GAMM</name>
<feature type="transmembrane region" description="Helical" evidence="6">
    <location>
        <begin position="20"/>
        <end position="41"/>
    </location>
</feature>